<dbReference type="EMBL" id="JBHSAY010000001">
    <property type="protein sequence ID" value="MFC4129019.1"/>
    <property type="molecule type" value="Genomic_DNA"/>
</dbReference>
<dbReference type="Proteomes" id="UP001595816">
    <property type="component" value="Unassembled WGS sequence"/>
</dbReference>
<keyword evidence="2" id="KW-1185">Reference proteome</keyword>
<evidence type="ECO:0000313" key="1">
    <source>
        <dbReference type="EMBL" id="MFC4129019.1"/>
    </source>
</evidence>
<evidence type="ECO:0000313" key="2">
    <source>
        <dbReference type="Proteomes" id="UP001595816"/>
    </source>
</evidence>
<dbReference type="RefSeq" id="WP_253754024.1">
    <property type="nucleotide sequence ID" value="NZ_JAMZDZ010000001.1"/>
</dbReference>
<accession>A0ABV8LE51</accession>
<organism evidence="1 2">
    <name type="scientific">Hamadaea flava</name>
    <dbReference type="NCBI Taxonomy" id="1742688"/>
    <lineage>
        <taxon>Bacteria</taxon>
        <taxon>Bacillati</taxon>
        <taxon>Actinomycetota</taxon>
        <taxon>Actinomycetes</taxon>
        <taxon>Micromonosporales</taxon>
        <taxon>Micromonosporaceae</taxon>
        <taxon>Hamadaea</taxon>
    </lineage>
</organism>
<protein>
    <submittedName>
        <fullName evidence="1">Uncharacterized protein</fullName>
    </submittedName>
</protein>
<sequence length="149" mass="16726">MRGWRAELVIAADDLRSALISACDLSDESDIGRLLDGLANAAAEYRHCLRQLHELMDDPERRYYAADHPALPLRRTIVEQGQRFTVRLPHTEACRKRGIAGWVVPARLLGDTVELLDDDAESQIVLQHLEAGVFISPTNGQPYILRRTA</sequence>
<gene>
    <name evidence="1" type="ORF">ACFOZ4_00125</name>
</gene>
<comment type="caution">
    <text evidence="1">The sequence shown here is derived from an EMBL/GenBank/DDBJ whole genome shotgun (WGS) entry which is preliminary data.</text>
</comment>
<name>A0ABV8LE51_9ACTN</name>
<reference evidence="2" key="1">
    <citation type="journal article" date="2019" name="Int. J. Syst. Evol. Microbiol.">
        <title>The Global Catalogue of Microorganisms (GCM) 10K type strain sequencing project: providing services to taxonomists for standard genome sequencing and annotation.</title>
        <authorList>
            <consortium name="The Broad Institute Genomics Platform"/>
            <consortium name="The Broad Institute Genome Sequencing Center for Infectious Disease"/>
            <person name="Wu L."/>
            <person name="Ma J."/>
        </authorList>
    </citation>
    <scope>NUCLEOTIDE SEQUENCE [LARGE SCALE GENOMIC DNA]</scope>
    <source>
        <strain evidence="2">CGMCC 4.7289</strain>
    </source>
</reference>
<proteinExistence type="predicted"/>